<proteinExistence type="predicted"/>
<comment type="caution">
    <text evidence="1">The sequence shown here is derived from an EMBL/GenBank/DDBJ whole genome shotgun (WGS) entry which is preliminary data.</text>
</comment>
<dbReference type="EMBL" id="FZNZ01000009">
    <property type="protein sequence ID" value="SNR76666.1"/>
    <property type="molecule type" value="Genomic_DNA"/>
</dbReference>
<dbReference type="RefSeq" id="WP_089365882.1">
    <property type="nucleotide sequence ID" value="NZ_CP023863.1"/>
</dbReference>
<dbReference type="KEGG" id="pje:CRM71_05435"/>
<dbReference type="Proteomes" id="UP000198427">
    <property type="component" value="Unassembled WGS sequence"/>
</dbReference>
<accession>A0A2K9HDB1</accession>
<organism evidence="1 2">
    <name type="scientific">Prevotella jejuni</name>
    <dbReference type="NCBI Taxonomy" id="1177574"/>
    <lineage>
        <taxon>Bacteria</taxon>
        <taxon>Pseudomonadati</taxon>
        <taxon>Bacteroidota</taxon>
        <taxon>Bacteroidia</taxon>
        <taxon>Bacteroidales</taxon>
        <taxon>Prevotellaceae</taxon>
        <taxon>Prevotella</taxon>
    </lineage>
</organism>
<evidence type="ECO:0000313" key="1">
    <source>
        <dbReference type="EMBL" id="SNR76666.1"/>
    </source>
</evidence>
<dbReference type="OrthoDB" id="1251050at2"/>
<name>A0A2K9HDB1_9BACT</name>
<keyword evidence="2" id="KW-1185">Reference proteome</keyword>
<evidence type="ECO:0000313" key="2">
    <source>
        <dbReference type="Proteomes" id="UP000198427"/>
    </source>
</evidence>
<dbReference type="AlphaFoldDB" id="A0A2K9HDB1"/>
<sequence length="146" mass="17717">MLELGLTKDAPGASWCKIWEIEEELYEYEAAVFPKYKNCFPFKLWLCFRCLPKEYERRSMRRFYKDDNALGIDIAIDEEIIRPFIDGKYHPLPKNCQRLLMGKAFYSFLVETFKRYKRKLDGIQTYGESFLNDTREWLCKHKWLEE</sequence>
<reference evidence="1 2" key="1">
    <citation type="submission" date="2017-06" db="EMBL/GenBank/DDBJ databases">
        <authorList>
            <person name="Varghese N."/>
            <person name="Submissions S."/>
        </authorList>
    </citation>
    <scope>NUCLEOTIDE SEQUENCE [LARGE SCALE GENOMIC DNA]</scope>
    <source>
        <strain evidence="1 2">DSM 26989</strain>
    </source>
</reference>
<gene>
    <name evidence="1" type="ORF">SAMN06265364_10954</name>
</gene>
<dbReference type="GeneID" id="94028862"/>
<protein>
    <submittedName>
        <fullName evidence="1">Uncharacterized protein</fullName>
    </submittedName>
</protein>